<feature type="transmembrane region" description="Helical" evidence="1">
    <location>
        <begin position="20"/>
        <end position="40"/>
    </location>
</feature>
<evidence type="ECO:0000256" key="1">
    <source>
        <dbReference type="SAM" id="Phobius"/>
    </source>
</evidence>
<dbReference type="EMBL" id="PGFB01000003">
    <property type="protein sequence ID" value="PJJ61881.1"/>
    <property type="molecule type" value="Genomic_DNA"/>
</dbReference>
<dbReference type="AlphaFoldDB" id="A0A2M9BVB0"/>
<protein>
    <submittedName>
        <fullName evidence="2">Uncharacterized protein</fullName>
    </submittedName>
</protein>
<evidence type="ECO:0000313" key="2">
    <source>
        <dbReference type="EMBL" id="PJJ61881.1"/>
    </source>
</evidence>
<gene>
    <name evidence="2" type="ORF">CLV54_1668</name>
</gene>
<keyword evidence="1" id="KW-1133">Transmembrane helix</keyword>
<sequence length="169" mass="18148">MSEESGRLGAKAVSVLHRNYVSEQAIYGTILVSAVIGIGADDDTDLEVLLFTVVTVVIFWLAHVYAATFAIHARGEQPIGRSIGEAFHRESRMLIPLVLPAIALLTGVFGLVDEETAFLIALWVGTLVLAVLGYLAFMRRGSVWWARVLGGLGTAAFGVVMIGLNSLIH</sequence>
<dbReference type="Proteomes" id="UP000230161">
    <property type="component" value="Unassembled WGS sequence"/>
</dbReference>
<evidence type="ECO:0000313" key="3">
    <source>
        <dbReference type="Proteomes" id="UP000230161"/>
    </source>
</evidence>
<feature type="transmembrane region" description="Helical" evidence="1">
    <location>
        <begin position="93"/>
        <end position="112"/>
    </location>
</feature>
<feature type="transmembrane region" description="Helical" evidence="1">
    <location>
        <begin position="118"/>
        <end position="137"/>
    </location>
</feature>
<proteinExistence type="predicted"/>
<keyword evidence="1" id="KW-0472">Membrane</keyword>
<dbReference type="RefSeq" id="WP_157802879.1">
    <property type="nucleotide sequence ID" value="NZ_PGFB01000003.1"/>
</dbReference>
<keyword evidence="3" id="KW-1185">Reference proteome</keyword>
<organism evidence="2 3">
    <name type="scientific">Compostimonas suwonensis</name>
    <dbReference type="NCBI Taxonomy" id="1048394"/>
    <lineage>
        <taxon>Bacteria</taxon>
        <taxon>Bacillati</taxon>
        <taxon>Actinomycetota</taxon>
        <taxon>Actinomycetes</taxon>
        <taxon>Micrococcales</taxon>
        <taxon>Microbacteriaceae</taxon>
        <taxon>Compostimonas</taxon>
    </lineage>
</organism>
<accession>A0A2M9BVB0</accession>
<name>A0A2M9BVB0_9MICO</name>
<keyword evidence="1" id="KW-0812">Transmembrane</keyword>
<dbReference type="OrthoDB" id="4827793at2"/>
<comment type="caution">
    <text evidence="2">The sequence shown here is derived from an EMBL/GenBank/DDBJ whole genome shotgun (WGS) entry which is preliminary data.</text>
</comment>
<feature type="transmembrane region" description="Helical" evidence="1">
    <location>
        <begin position="46"/>
        <end position="72"/>
    </location>
</feature>
<reference evidence="2 3" key="1">
    <citation type="submission" date="2017-11" db="EMBL/GenBank/DDBJ databases">
        <title>Genomic Encyclopedia of Archaeal and Bacterial Type Strains, Phase II (KMG-II): From Individual Species to Whole Genera.</title>
        <authorList>
            <person name="Goeker M."/>
        </authorList>
    </citation>
    <scope>NUCLEOTIDE SEQUENCE [LARGE SCALE GENOMIC DNA]</scope>
    <source>
        <strain evidence="2 3">DSM 25625</strain>
    </source>
</reference>
<feature type="transmembrane region" description="Helical" evidence="1">
    <location>
        <begin position="144"/>
        <end position="168"/>
    </location>
</feature>